<evidence type="ECO:0000256" key="1">
    <source>
        <dbReference type="ARBA" id="ARBA00008683"/>
    </source>
</evidence>
<dbReference type="SUPFAM" id="SSF52096">
    <property type="entry name" value="ClpP/crotonase"/>
    <property type="match status" value="1"/>
</dbReference>
<proteinExistence type="inferred from homology"/>
<keyword evidence="4" id="KW-0720">Serine protease</keyword>
<evidence type="ECO:0000256" key="4">
    <source>
        <dbReference type="ARBA" id="ARBA00022825"/>
    </source>
</evidence>
<accession>A0AAU7KYB3</accession>
<gene>
    <name evidence="8" type="primary">sppA</name>
    <name evidence="8" type="ORF">NFG57_07655</name>
</gene>
<sequence>MSDTPKDDPWTQGEMSSSSGKGAAAAGGSGPDKSGGSGPAESSGGSGPAEHGGSGPAGSSGGRGPAEPGGSGPVGSSGGSGPAESSGDSAEVLRERQRLAQIESMDRWIQSVLVEQRRSRRWKLFFRFAWLALLLGVAALVGFALLMVPGDEREQARHLGVVKVDGVIDSESPANAERLIEGIEAAWESPSSAAVVLHINSPGGSPVQSQRVYKAVMALRERGDKPIVAVVEDLGASGAYYMASAADEIVAAPSSLVGSIGVIYAGFGLEGAIDDLGVERRVFTAGDNKAFLDPFSEMRPEQQAFWQEVLDTTHQQFIDAVKAGRGDRLADDPRIFSGLIWTGEQALELGLVDRLGTLDEEAHEWLDQPRIKDYTPSQDPFDRLARRFGVGVAQWMGLPQASSPVRYQLP</sequence>
<evidence type="ECO:0000256" key="5">
    <source>
        <dbReference type="SAM" id="MobiDB-lite"/>
    </source>
</evidence>
<dbReference type="EMBL" id="CP098828">
    <property type="protein sequence ID" value="XBO76626.1"/>
    <property type="molecule type" value="Genomic_DNA"/>
</dbReference>
<evidence type="ECO:0000313" key="8">
    <source>
        <dbReference type="EMBL" id="XBO76626.1"/>
    </source>
</evidence>
<dbReference type="InterPro" id="IPR047272">
    <property type="entry name" value="S49_SppA_C"/>
</dbReference>
<dbReference type="AlphaFoldDB" id="A0AAU7KYB3"/>
<keyword evidence="2" id="KW-0645">Protease</keyword>
<feature type="compositionally biased region" description="Gly residues" evidence="5">
    <location>
        <begin position="25"/>
        <end position="81"/>
    </location>
</feature>
<comment type="similarity">
    <text evidence="1">Belongs to the peptidase S49 family.</text>
</comment>
<dbReference type="PANTHER" id="PTHR42987:SF8">
    <property type="entry name" value="PROTEINASE"/>
    <property type="match status" value="1"/>
</dbReference>
<protein>
    <submittedName>
        <fullName evidence="8">Signal peptide peptidase SppA</fullName>
    </submittedName>
</protein>
<feature type="transmembrane region" description="Helical" evidence="6">
    <location>
        <begin position="124"/>
        <end position="148"/>
    </location>
</feature>
<dbReference type="Gene3D" id="3.90.226.10">
    <property type="entry name" value="2-enoyl-CoA Hydratase, Chain A, domain 1"/>
    <property type="match status" value="1"/>
</dbReference>
<dbReference type="GO" id="GO:0006508">
    <property type="term" value="P:proteolysis"/>
    <property type="evidence" value="ECO:0007669"/>
    <property type="project" value="UniProtKB-KW"/>
</dbReference>
<dbReference type="InterPro" id="IPR029045">
    <property type="entry name" value="ClpP/crotonase-like_dom_sf"/>
</dbReference>
<keyword evidence="6" id="KW-1133">Transmembrane helix</keyword>
<evidence type="ECO:0000259" key="7">
    <source>
        <dbReference type="Pfam" id="PF01343"/>
    </source>
</evidence>
<keyword evidence="6" id="KW-0472">Membrane</keyword>
<evidence type="ECO:0000256" key="2">
    <source>
        <dbReference type="ARBA" id="ARBA00022670"/>
    </source>
</evidence>
<dbReference type="InterPro" id="IPR004635">
    <property type="entry name" value="Pept_S49_SppA"/>
</dbReference>
<dbReference type="Gene3D" id="6.20.330.10">
    <property type="match status" value="1"/>
</dbReference>
<dbReference type="PANTHER" id="PTHR42987">
    <property type="entry name" value="PEPTIDASE S49"/>
    <property type="match status" value="1"/>
</dbReference>
<dbReference type="CDD" id="cd07023">
    <property type="entry name" value="S49_Sppa_N_C"/>
    <property type="match status" value="1"/>
</dbReference>
<name>A0AAU7KYB3_9GAMM</name>
<keyword evidence="6" id="KW-0812">Transmembrane</keyword>
<dbReference type="RefSeq" id="WP_348815810.1">
    <property type="nucleotide sequence ID" value="NZ_CP098828.1"/>
</dbReference>
<feature type="domain" description="Peptidase S49" evidence="7">
    <location>
        <begin position="224"/>
        <end position="361"/>
    </location>
</feature>
<dbReference type="GO" id="GO:0008236">
    <property type="term" value="F:serine-type peptidase activity"/>
    <property type="evidence" value="ECO:0007669"/>
    <property type="project" value="UniProtKB-KW"/>
</dbReference>
<reference evidence="8" key="1">
    <citation type="submission" date="2022-06" db="EMBL/GenBank/DDBJ databases">
        <title>A novel DMS-producing enzyme.</title>
        <authorList>
            <person name="Zhang Y."/>
        </authorList>
    </citation>
    <scope>NUCLEOTIDE SEQUENCE</scope>
    <source>
        <strain evidence="8">H10-59</strain>
    </source>
</reference>
<dbReference type="Pfam" id="PF01343">
    <property type="entry name" value="Peptidase_S49"/>
    <property type="match status" value="1"/>
</dbReference>
<organism evidence="8">
    <name type="scientific">Halomonas sp. H10-59</name>
    <dbReference type="NCBI Taxonomy" id="2950874"/>
    <lineage>
        <taxon>Bacteria</taxon>
        <taxon>Pseudomonadati</taxon>
        <taxon>Pseudomonadota</taxon>
        <taxon>Gammaproteobacteria</taxon>
        <taxon>Oceanospirillales</taxon>
        <taxon>Halomonadaceae</taxon>
        <taxon>Halomonas</taxon>
    </lineage>
</organism>
<feature type="region of interest" description="Disordered" evidence="5">
    <location>
        <begin position="1"/>
        <end position="92"/>
    </location>
</feature>
<evidence type="ECO:0000256" key="6">
    <source>
        <dbReference type="SAM" id="Phobius"/>
    </source>
</evidence>
<keyword evidence="3" id="KW-0378">Hydrolase</keyword>
<evidence type="ECO:0000256" key="3">
    <source>
        <dbReference type="ARBA" id="ARBA00022801"/>
    </source>
</evidence>
<dbReference type="NCBIfam" id="TIGR00706">
    <property type="entry name" value="SppA_dom"/>
    <property type="match status" value="1"/>
</dbReference>
<dbReference type="InterPro" id="IPR002142">
    <property type="entry name" value="Peptidase_S49"/>
</dbReference>